<dbReference type="GO" id="GO:0051537">
    <property type="term" value="F:2 iron, 2 sulfur cluster binding"/>
    <property type="evidence" value="ECO:0007669"/>
    <property type="project" value="UniProtKB-KW"/>
</dbReference>
<dbReference type="SUPFAM" id="SSF47741">
    <property type="entry name" value="CO dehydrogenase ISP C-domain like"/>
    <property type="match status" value="1"/>
</dbReference>
<dbReference type="InterPro" id="IPR016208">
    <property type="entry name" value="Ald_Oxase/xanthine_DH-like"/>
</dbReference>
<dbReference type="FunFam" id="3.10.20.30:FF:000012">
    <property type="entry name" value="Xanthine dehydrogenase/oxidase"/>
    <property type="match status" value="1"/>
</dbReference>
<dbReference type="SUPFAM" id="SSF56003">
    <property type="entry name" value="Molybdenum cofactor-binding domain"/>
    <property type="match status" value="1"/>
</dbReference>
<comment type="cofactor">
    <cofactor evidence="1 17">
        <name>FAD</name>
        <dbReference type="ChEBI" id="CHEBI:57692"/>
    </cofactor>
</comment>
<keyword evidence="12 18" id="KW-0411">Iron-sulfur</keyword>
<dbReference type="InterPro" id="IPR036010">
    <property type="entry name" value="2Fe-2S_ferredoxin-like_sf"/>
</dbReference>
<dbReference type="InterPro" id="IPR036318">
    <property type="entry name" value="FAD-bd_PCMH-like_sf"/>
</dbReference>
<dbReference type="PANTHER" id="PTHR11908">
    <property type="entry name" value="XANTHINE DEHYDROGENASE"/>
    <property type="match status" value="1"/>
</dbReference>
<evidence type="ECO:0000313" key="21">
    <source>
        <dbReference type="EMBL" id="JAB57635.1"/>
    </source>
</evidence>
<evidence type="ECO:0000256" key="1">
    <source>
        <dbReference type="ARBA" id="ARBA00001974"/>
    </source>
</evidence>
<dbReference type="InterPro" id="IPR006058">
    <property type="entry name" value="2Fe2S_fd_BS"/>
</dbReference>
<dbReference type="SUPFAM" id="SSF54665">
    <property type="entry name" value="CO dehydrogenase molybdoprotein N-domain-like"/>
    <property type="match status" value="1"/>
</dbReference>
<keyword evidence="7 18" id="KW-0001">2Fe-2S</keyword>
<protein>
    <submittedName>
        <fullName evidence="21">Putative xanthine dehydrogenase</fullName>
    </submittedName>
</protein>
<keyword evidence="6" id="KW-0285">Flavoprotein</keyword>
<feature type="binding site" evidence="18">
    <location>
        <position position="119"/>
    </location>
    <ligand>
        <name>[2Fe-2S] cluster</name>
        <dbReference type="ChEBI" id="CHEBI:190135"/>
        <label>2</label>
    </ligand>
</feature>
<feature type="binding site" evidence="18">
    <location>
        <position position="51"/>
    </location>
    <ligand>
        <name>[2Fe-2S] cluster</name>
        <dbReference type="ChEBI" id="CHEBI:190135"/>
        <label>1</label>
    </ligand>
</feature>
<keyword evidence="14" id="KW-0576">Peroxisome</keyword>
<feature type="active site" description="Proton acceptor" evidence="16">
    <location>
        <position position="1210"/>
    </location>
</feature>
<dbReference type="SMART" id="SM01092">
    <property type="entry name" value="CO_deh_flav_C"/>
    <property type="match status" value="1"/>
</dbReference>
<dbReference type="SUPFAM" id="SSF56176">
    <property type="entry name" value="FAD-binding/transporter-associated domain-like"/>
    <property type="match status" value="1"/>
</dbReference>
<dbReference type="Gene3D" id="3.10.20.30">
    <property type="match status" value="1"/>
</dbReference>
<feature type="binding site" evidence="17">
    <location>
        <position position="402"/>
    </location>
    <ligand>
        <name>FAD</name>
        <dbReference type="ChEBI" id="CHEBI:57692"/>
    </ligand>
</feature>
<keyword evidence="9 17" id="KW-0274">FAD</keyword>
<dbReference type="Gene3D" id="3.30.465.10">
    <property type="match status" value="1"/>
</dbReference>
<dbReference type="InterPro" id="IPR037165">
    <property type="entry name" value="AldOxase/xan_DH_Mopterin-bd_sf"/>
</dbReference>
<keyword evidence="8 18" id="KW-0479">Metal-binding</keyword>
<evidence type="ECO:0000256" key="13">
    <source>
        <dbReference type="ARBA" id="ARBA00023027"/>
    </source>
</evidence>
<evidence type="ECO:0000256" key="15">
    <source>
        <dbReference type="ARBA" id="ARBA00034078"/>
    </source>
</evidence>
<comment type="subcellular location">
    <subcellularLocation>
        <location evidence="2">Peroxisome</location>
    </subcellularLocation>
</comment>
<name>U5EY22_9DIPT</name>
<dbReference type="FunFam" id="3.30.365.10:FF:000001">
    <property type="entry name" value="Xanthine dehydrogenase oxidase"/>
    <property type="match status" value="1"/>
</dbReference>
<dbReference type="Pfam" id="PF03450">
    <property type="entry name" value="CO_deh_flav_C"/>
    <property type="match status" value="1"/>
</dbReference>
<dbReference type="GO" id="GO:0005777">
    <property type="term" value="C:peroxisome"/>
    <property type="evidence" value="ECO:0007669"/>
    <property type="project" value="UniProtKB-SubCell"/>
</dbReference>
<sequence>SEVIMDVTFTINGKSYTANPEKIPLDTTVNTFIRSHAHLTGTKFMCLEGGCGACIVSVKGIHPITKEKETWAVNSCLMSIFSCHGLDITTVEGIGNKFDGYHPAQSTLAHLNGTQCGYCSPGMVMNMYSLLESKNGSVTMADVENSFGGNICRCTGYRPILDAFKSLAVDADKSLLEAVKDIEDLKICKKTNQVCNGTCNGGNLSKTTLHFKASDNKEWFTVYNLSEVFNALDKIGTKPYILIGGNTGHGVYRRSDNLKAFIDISQVDELRKHSSDDKGLTIGGGVSLTALMDILKEMSSKNTDFAYCKELFDHVDLIANVPVRNAGTIAGNLSLKHQHKEFPSDLFLILEAVGAKVTVADKSNQNVVSLVDYLSTNMDKKVLLNVILPPIISNEFIFKSYKIMPRAQNAHAYVNAAFLIGLNDTKDQVVSANICFGGINPDFIHAKATEKLILKRNLFHNADLTAILNSLKSELNPDWILPDASVAYRKNLALSLFYKFVLSTADESKISIKDAFKSGGDKLVRPLSSGKQTFDTYEKNWPLTQNIPKIEAIHQTSGAAKFVNDFPTFPDELYAAFVHSTQGRSKVIAIDASDALNLPGVFAFYSAKDIPGENNFMTNKLFGFESEEIFASSEILYHGQPIGIVVADTLSTAYQAAKLVKGTYQKNDTKSGNYICKVQDIPMEKYKPQSEKKEKCSAKKTKTTKKIAGRFDIGGQYHFTMETQSCVCIPIEDGMDVYSSTQWMDLVQIAIAGVLKIPDNNLNVYVRRVGGGYGSKISRASLVACACALAAHLSRRPVRFVLSLESNMISIGKRFGCVADYVVDVDDNGKIDKLVNNFIQDQGCSSNEKVADNTKSFFNSCYAATKQWQINGTDVETEAASNTWCRAPGSTEGIAMLENMMEHIAHVTGKDPIKVRMANIAPDSKIHELMPAFLKDIDYENRKSAINNFNDQNRYRKRGIAVIPQLYNLGYFGSFHALVSIYHGDGSVSITHGGIEMGQGLNTKVAQVAAHILNLPLDKISVKPSANVTSPNAIVTGGSQGSETAGYAVKKACEILLERMAPQRKKLKNPKWEDLVQACYENNVDLCGMYFYKADELKPYPIWAIAGCEVEIDLLTGNLLINRVDILEDTGESLSPGIDVGQIEGGFVMGLGYYLTENLVFDSSNGELLTNRTWNYKPPGAKDIPINFRVKFVQKSSNPAGVLRSKATGEPAVCLSVVVLFAIRHALNSARKDAGLSNDWYNIGAPTTPEHIFLLSGILPEQFSLN</sequence>
<evidence type="ECO:0000259" key="20">
    <source>
        <dbReference type="PROSITE" id="PS51387"/>
    </source>
</evidence>
<dbReference type="Pfam" id="PF00941">
    <property type="entry name" value="FAD_binding_5"/>
    <property type="match status" value="1"/>
</dbReference>
<dbReference type="PIRSF" id="PIRSF000127">
    <property type="entry name" value="Xanthine_DH"/>
    <property type="match status" value="1"/>
</dbReference>
<evidence type="ECO:0000256" key="2">
    <source>
        <dbReference type="ARBA" id="ARBA00004275"/>
    </source>
</evidence>
<feature type="domain" description="FAD-binding PCMH-type" evidence="20">
    <location>
        <begin position="212"/>
        <end position="393"/>
    </location>
</feature>
<comment type="subunit">
    <text evidence="4">Homodimer.</text>
</comment>
<evidence type="ECO:0000256" key="3">
    <source>
        <dbReference type="ARBA" id="ARBA00006849"/>
    </source>
</evidence>
<dbReference type="Pfam" id="PF01315">
    <property type="entry name" value="Ald_Xan_dh_C"/>
    <property type="match status" value="1"/>
</dbReference>
<feature type="non-terminal residue" evidence="21">
    <location>
        <position position="1"/>
    </location>
</feature>
<proteinExistence type="evidence at transcript level"/>
<reference evidence="21" key="1">
    <citation type="journal article" date="2014" name="Insect Biochem. Mol. Biol.">
        <title>An insight into the sialome of the frog biting fly, Corethrella appendiculata.</title>
        <authorList>
            <person name="Ribeiro J.M.C."/>
            <person name="Chagas A.C."/>
            <person name="Pham V.M."/>
            <person name="Lounibos L.P."/>
            <person name="Calvo E."/>
        </authorList>
    </citation>
    <scope>NUCLEOTIDE SEQUENCE</scope>
    <source>
        <tissue evidence="21">Salivary glands</tissue>
    </source>
</reference>
<dbReference type="InterPro" id="IPR005107">
    <property type="entry name" value="CO_DH_flav_C"/>
</dbReference>
<feature type="binding site" evidence="18">
    <location>
        <position position="1038"/>
    </location>
    <ligand>
        <name>Mo-molybdopterin</name>
        <dbReference type="ChEBI" id="CHEBI:71302"/>
    </ligand>
    <ligandPart>
        <name>Mo</name>
        <dbReference type="ChEBI" id="CHEBI:28685"/>
    </ligandPart>
</feature>
<comment type="cofactor">
    <cofactor evidence="18">
        <name>[2Fe-2S] cluster</name>
        <dbReference type="ChEBI" id="CHEBI:190135"/>
    </cofactor>
    <text evidence="18">Binds 2 [2Fe-2S] clusters.</text>
</comment>
<evidence type="ECO:0000256" key="10">
    <source>
        <dbReference type="ARBA" id="ARBA00023002"/>
    </source>
</evidence>
<feature type="binding site" evidence="18">
    <location>
        <position position="116"/>
    </location>
    <ligand>
        <name>[2Fe-2S] cluster</name>
        <dbReference type="ChEBI" id="CHEBI:190135"/>
        <label>2</label>
    </ligand>
</feature>
<dbReference type="InterPro" id="IPR016169">
    <property type="entry name" value="FAD-bd_PCMH_sub2"/>
</dbReference>
<evidence type="ECO:0000256" key="12">
    <source>
        <dbReference type="ARBA" id="ARBA00023014"/>
    </source>
</evidence>
<dbReference type="Pfam" id="PF20256">
    <property type="entry name" value="MoCoBD_2"/>
    <property type="match status" value="1"/>
</dbReference>
<keyword evidence="11 18" id="KW-0408">Iron</keyword>
<dbReference type="SUPFAM" id="SSF55447">
    <property type="entry name" value="CO dehydrogenase flavoprotein C-terminal domain-like"/>
    <property type="match status" value="1"/>
</dbReference>
<evidence type="ECO:0000256" key="16">
    <source>
        <dbReference type="PIRSR" id="PIRSR000127-1"/>
    </source>
</evidence>
<dbReference type="Gene3D" id="3.90.1170.50">
    <property type="entry name" value="Aldehyde oxidase/xanthine dehydrogenase, a/b hammerhead"/>
    <property type="match status" value="1"/>
</dbReference>
<dbReference type="PROSITE" id="PS51387">
    <property type="entry name" value="FAD_PCMH"/>
    <property type="match status" value="1"/>
</dbReference>
<comment type="cofactor">
    <cofactor evidence="18">
        <name>Mo-molybdopterin</name>
        <dbReference type="ChEBI" id="CHEBI:71302"/>
    </cofactor>
    <text evidence="18">Binds 1 Mo-molybdopterin (Mo-MPT) cofactor per subunit.</text>
</comment>
<dbReference type="InterPro" id="IPR036856">
    <property type="entry name" value="Ald_Oxase/Xan_DH_a/b_sf"/>
</dbReference>
<comment type="similarity">
    <text evidence="3">Belongs to the xanthine dehydrogenase family.</text>
</comment>
<feature type="domain" description="2Fe-2S ferredoxin-type" evidence="19">
    <location>
        <begin position="5"/>
        <end position="94"/>
    </location>
</feature>
<dbReference type="InterPro" id="IPR002888">
    <property type="entry name" value="2Fe-2S-bd"/>
</dbReference>
<dbReference type="InterPro" id="IPR000674">
    <property type="entry name" value="Ald_Oxase/Xan_DH_a/b"/>
</dbReference>
<dbReference type="InterPro" id="IPR036683">
    <property type="entry name" value="CO_DH_flav_C_dom_sf"/>
</dbReference>
<feature type="binding site" evidence="18">
    <location>
        <position position="886"/>
    </location>
    <ligand>
        <name>Mo-molybdopterin</name>
        <dbReference type="ChEBI" id="CHEBI:71302"/>
    </ligand>
    <ligandPart>
        <name>Mo</name>
        <dbReference type="ChEBI" id="CHEBI:28685"/>
    </ligandPart>
</feature>
<evidence type="ECO:0000256" key="7">
    <source>
        <dbReference type="ARBA" id="ARBA00022714"/>
    </source>
</evidence>
<evidence type="ECO:0000256" key="14">
    <source>
        <dbReference type="ARBA" id="ARBA00023140"/>
    </source>
</evidence>
<dbReference type="PROSITE" id="PS51085">
    <property type="entry name" value="2FE2S_FER_2"/>
    <property type="match status" value="1"/>
</dbReference>
<comment type="cofactor">
    <cofactor evidence="15">
        <name>[2Fe-2S] cluster</name>
        <dbReference type="ChEBI" id="CHEBI:190135"/>
    </cofactor>
</comment>
<dbReference type="FunFam" id="3.30.390.50:FF:000003">
    <property type="entry name" value="Aldehyde oxidase1"/>
    <property type="match status" value="1"/>
</dbReference>
<evidence type="ECO:0000256" key="18">
    <source>
        <dbReference type="PIRSR" id="PIRSR000127-3"/>
    </source>
</evidence>
<evidence type="ECO:0000256" key="17">
    <source>
        <dbReference type="PIRSR" id="PIRSR000127-2"/>
    </source>
</evidence>
<dbReference type="FunFam" id="3.90.1170.50:FF:000003">
    <property type="entry name" value="Aldehyde oxidase"/>
    <property type="match status" value="1"/>
</dbReference>
<dbReference type="EMBL" id="GANO01002236">
    <property type="protein sequence ID" value="JAB57635.1"/>
    <property type="molecule type" value="mRNA"/>
</dbReference>
<keyword evidence="10" id="KW-0560">Oxidoreductase</keyword>
<dbReference type="PROSITE" id="PS00197">
    <property type="entry name" value="2FE2S_FER_1"/>
    <property type="match status" value="1"/>
</dbReference>
<feature type="binding site" evidence="18">
    <location>
        <position position="46"/>
    </location>
    <ligand>
        <name>[2Fe-2S] cluster</name>
        <dbReference type="ChEBI" id="CHEBI:190135"/>
        <label>1</label>
    </ligand>
</feature>
<dbReference type="FunFam" id="3.30.365.10:FF:000009">
    <property type="entry name" value="Aldehyde oxidase"/>
    <property type="match status" value="1"/>
</dbReference>
<dbReference type="InterPro" id="IPR008274">
    <property type="entry name" value="AldOxase/xan_DH_MoCoBD1"/>
</dbReference>
<evidence type="ECO:0000256" key="6">
    <source>
        <dbReference type="ARBA" id="ARBA00022630"/>
    </source>
</evidence>
<evidence type="ECO:0000256" key="4">
    <source>
        <dbReference type="ARBA" id="ARBA00011738"/>
    </source>
</evidence>
<dbReference type="SUPFAM" id="SSF54292">
    <property type="entry name" value="2Fe-2S ferredoxin-like"/>
    <property type="match status" value="1"/>
</dbReference>
<dbReference type="SMART" id="SM01008">
    <property type="entry name" value="Ald_Xan_dh_C"/>
    <property type="match status" value="1"/>
</dbReference>
<feature type="binding site" evidence="18">
    <location>
        <position position="154"/>
    </location>
    <ligand>
        <name>[2Fe-2S] cluster</name>
        <dbReference type="ChEBI" id="CHEBI:190135"/>
        <label>2</label>
    </ligand>
</feature>
<dbReference type="Pfam" id="PF01799">
    <property type="entry name" value="Fer2_2"/>
    <property type="match status" value="1"/>
</dbReference>
<dbReference type="GO" id="GO:0005506">
    <property type="term" value="F:iron ion binding"/>
    <property type="evidence" value="ECO:0007669"/>
    <property type="project" value="InterPro"/>
</dbReference>
<evidence type="ECO:0000256" key="8">
    <source>
        <dbReference type="ARBA" id="ARBA00022723"/>
    </source>
</evidence>
<dbReference type="InterPro" id="IPR001041">
    <property type="entry name" value="2Fe-2S_ferredoxin-type"/>
</dbReference>
<dbReference type="Gene3D" id="3.30.365.10">
    <property type="entry name" value="Aldehyde oxidase/xanthine dehydrogenase, molybdopterin binding domain"/>
    <property type="match status" value="4"/>
</dbReference>
<dbReference type="FunFam" id="3.30.465.10:FF:000013">
    <property type="entry name" value="Aldehyde oxidase"/>
    <property type="match status" value="1"/>
</dbReference>
<evidence type="ECO:0000256" key="11">
    <source>
        <dbReference type="ARBA" id="ARBA00023004"/>
    </source>
</evidence>
<dbReference type="InterPro" id="IPR002346">
    <property type="entry name" value="Mopterin_DH_FAD-bd"/>
</dbReference>
<feature type="binding site" evidence="17">
    <location>
        <position position="383"/>
    </location>
    <ligand>
        <name>FAD</name>
        <dbReference type="ChEBI" id="CHEBI:57692"/>
    </ligand>
</feature>
<feature type="binding site" evidence="18">
    <location>
        <position position="742"/>
    </location>
    <ligand>
        <name>Mo-molybdopterin</name>
        <dbReference type="ChEBI" id="CHEBI:71302"/>
    </ligand>
    <ligandPart>
        <name>Mo</name>
        <dbReference type="ChEBI" id="CHEBI:28685"/>
    </ligandPart>
</feature>
<dbReference type="GO" id="GO:0071949">
    <property type="term" value="F:FAD binding"/>
    <property type="evidence" value="ECO:0007669"/>
    <property type="project" value="InterPro"/>
</dbReference>
<dbReference type="Gene3D" id="1.10.150.120">
    <property type="entry name" value="[2Fe-2S]-binding domain"/>
    <property type="match status" value="1"/>
</dbReference>
<feature type="binding site" evidence="18">
    <location>
        <position position="76"/>
    </location>
    <ligand>
        <name>[2Fe-2S] cluster</name>
        <dbReference type="ChEBI" id="CHEBI:190135"/>
        <label>1</label>
    </ligand>
</feature>
<dbReference type="PANTHER" id="PTHR11908:SF132">
    <property type="entry name" value="ALDEHYDE OXIDASE 1-RELATED"/>
    <property type="match status" value="1"/>
</dbReference>
<evidence type="ECO:0000256" key="5">
    <source>
        <dbReference type="ARBA" id="ARBA00022505"/>
    </source>
</evidence>
<accession>U5EY22</accession>
<feature type="binding site" evidence="18">
    <location>
        <position position="54"/>
    </location>
    <ligand>
        <name>[2Fe-2S] cluster</name>
        <dbReference type="ChEBI" id="CHEBI:190135"/>
        <label>1</label>
    </ligand>
</feature>
<evidence type="ECO:0000256" key="9">
    <source>
        <dbReference type="ARBA" id="ARBA00022827"/>
    </source>
</evidence>
<organism evidence="21">
    <name type="scientific">Corethrella appendiculata</name>
    <dbReference type="NCBI Taxonomy" id="1370023"/>
    <lineage>
        <taxon>Eukaryota</taxon>
        <taxon>Metazoa</taxon>
        <taxon>Ecdysozoa</taxon>
        <taxon>Arthropoda</taxon>
        <taxon>Hexapoda</taxon>
        <taxon>Insecta</taxon>
        <taxon>Pterygota</taxon>
        <taxon>Neoptera</taxon>
        <taxon>Endopterygota</taxon>
        <taxon>Diptera</taxon>
        <taxon>Nematocera</taxon>
        <taxon>Culicoidea</taxon>
        <taxon>Chaoboridae</taxon>
        <taxon>Corethrella</taxon>
    </lineage>
</organism>
<feature type="binding site" evidence="18">
    <location>
        <position position="152"/>
    </location>
    <ligand>
        <name>[2Fe-2S] cluster</name>
        <dbReference type="ChEBI" id="CHEBI:190135"/>
        <label>2</label>
    </ligand>
</feature>
<dbReference type="InterPro" id="IPR012675">
    <property type="entry name" value="Beta-grasp_dom_sf"/>
</dbReference>
<keyword evidence="5 18" id="KW-0500">Molybdenum</keyword>
<keyword evidence="13" id="KW-0520">NAD</keyword>
<dbReference type="InterPro" id="IPR036884">
    <property type="entry name" value="2Fe-2S-bd_dom_sf"/>
</dbReference>
<dbReference type="InterPro" id="IPR046867">
    <property type="entry name" value="AldOxase/xan_DH_MoCoBD2"/>
</dbReference>
<dbReference type="Pfam" id="PF02738">
    <property type="entry name" value="MoCoBD_1"/>
    <property type="match status" value="1"/>
</dbReference>
<dbReference type="FunFam" id="1.10.150.120:FF:000007">
    <property type="entry name" value="indole-3-acetaldehyde oxidase"/>
    <property type="match status" value="1"/>
</dbReference>
<dbReference type="InterPro" id="IPR016166">
    <property type="entry name" value="FAD-bd_PCMH"/>
</dbReference>
<dbReference type="GO" id="GO:0016491">
    <property type="term" value="F:oxidoreductase activity"/>
    <property type="evidence" value="ECO:0007669"/>
    <property type="project" value="UniProtKB-KW"/>
</dbReference>
<dbReference type="Gene3D" id="3.30.390.50">
    <property type="entry name" value="CO dehydrogenase flavoprotein, C-terminal domain"/>
    <property type="match status" value="1"/>
</dbReference>
<dbReference type="AlphaFoldDB" id="U5EY22"/>
<evidence type="ECO:0000259" key="19">
    <source>
        <dbReference type="PROSITE" id="PS51085"/>
    </source>
</evidence>